<name>A0ABT7YA01_9BACT</name>
<keyword evidence="3" id="KW-1185">Reference proteome</keyword>
<dbReference type="EMBL" id="JAUEPH010000002">
    <property type="protein sequence ID" value="MDN3203342.1"/>
    <property type="molecule type" value="Genomic_DNA"/>
</dbReference>
<reference evidence="2" key="1">
    <citation type="submission" date="2023-06" db="EMBL/GenBank/DDBJ databases">
        <title>Robiginitalea aurantiacus sp. nov. and Algoriphagus sediminis sp. nov., isolated from coastal sediment.</title>
        <authorList>
            <person name="Zhou Z.Y."/>
            <person name="An J."/>
            <person name="Jia Y.W."/>
            <person name="Du Z.J."/>
        </authorList>
    </citation>
    <scope>NUCLEOTIDE SEQUENCE</scope>
    <source>
        <strain evidence="2">C2-7</strain>
    </source>
</reference>
<dbReference type="Pfam" id="PF13376">
    <property type="entry name" value="OmdA"/>
    <property type="match status" value="1"/>
</dbReference>
<organism evidence="2 3">
    <name type="scientific">Algoriphagus sediminis</name>
    <dbReference type="NCBI Taxonomy" id="3057113"/>
    <lineage>
        <taxon>Bacteria</taxon>
        <taxon>Pseudomonadati</taxon>
        <taxon>Bacteroidota</taxon>
        <taxon>Cytophagia</taxon>
        <taxon>Cytophagales</taxon>
        <taxon>Cyclobacteriaceae</taxon>
        <taxon>Algoriphagus</taxon>
    </lineage>
</organism>
<accession>A0ABT7YA01</accession>
<dbReference type="RefSeq" id="WP_289998906.1">
    <property type="nucleotide sequence ID" value="NZ_JAUEPH010000002.1"/>
</dbReference>
<dbReference type="Proteomes" id="UP001171916">
    <property type="component" value="Unassembled WGS sequence"/>
</dbReference>
<evidence type="ECO:0000256" key="1">
    <source>
        <dbReference type="SAM" id="MobiDB-lite"/>
    </source>
</evidence>
<evidence type="ECO:0000313" key="3">
    <source>
        <dbReference type="Proteomes" id="UP001171916"/>
    </source>
</evidence>
<sequence>MIDHSKIFINSIAELRAWLEKNHDLKESIWLVRWKKGAGKNYVSYSDIVDELLCFGWVDSLPRKLNEEQTMIRISPRNPRSNWSKINKEKAERLIKTNRMEKAGFTSIKKAKENGSWDFLDDVEALIIPHDLKIALKEYPEAERFFKKFPKSSKRGILKWIKSAKTDSTRQKRIRQTAEKAALNIKANHPKGRDKGPV</sequence>
<protein>
    <submittedName>
        <fullName evidence="2">YdeI/OmpD-associated family protein</fullName>
    </submittedName>
</protein>
<evidence type="ECO:0000313" key="2">
    <source>
        <dbReference type="EMBL" id="MDN3203342.1"/>
    </source>
</evidence>
<feature type="region of interest" description="Disordered" evidence="1">
    <location>
        <begin position="179"/>
        <end position="198"/>
    </location>
</feature>
<gene>
    <name evidence="2" type="ORF">QVH07_04250</name>
</gene>
<proteinExistence type="predicted"/>
<comment type="caution">
    <text evidence="2">The sequence shown here is derived from an EMBL/GenBank/DDBJ whole genome shotgun (WGS) entry which is preliminary data.</text>
</comment>